<name>A0ABW7X7I4_9NOCA</name>
<reference evidence="1 2" key="1">
    <citation type="submission" date="2024-10" db="EMBL/GenBank/DDBJ databases">
        <title>The Natural Products Discovery Center: Release of the First 8490 Sequenced Strains for Exploring Actinobacteria Biosynthetic Diversity.</title>
        <authorList>
            <person name="Kalkreuter E."/>
            <person name="Kautsar S.A."/>
            <person name="Yang D."/>
            <person name="Bader C.D."/>
            <person name="Teijaro C.N."/>
            <person name="Fluegel L."/>
            <person name="Davis C.M."/>
            <person name="Simpson J.R."/>
            <person name="Lauterbach L."/>
            <person name="Steele A.D."/>
            <person name="Gui C."/>
            <person name="Meng S."/>
            <person name="Li G."/>
            <person name="Viehrig K."/>
            <person name="Ye F."/>
            <person name="Su P."/>
            <person name="Kiefer A.F."/>
            <person name="Nichols A."/>
            <person name="Cepeda A.J."/>
            <person name="Yan W."/>
            <person name="Fan B."/>
            <person name="Jiang Y."/>
            <person name="Adhikari A."/>
            <person name="Zheng C.-J."/>
            <person name="Schuster L."/>
            <person name="Cowan T.M."/>
            <person name="Smanski M.J."/>
            <person name="Chevrette M.G."/>
            <person name="De Carvalho L.P.S."/>
            <person name="Shen B."/>
        </authorList>
    </citation>
    <scope>NUCLEOTIDE SEQUENCE [LARGE SCALE GENOMIC DNA]</scope>
    <source>
        <strain evidence="1 2">NPDC019275</strain>
    </source>
</reference>
<keyword evidence="2" id="KW-1185">Reference proteome</keyword>
<accession>A0ABW7X7I4</accession>
<sequence>MFFDGMPGNWEPMPLAQAIQRYDIGEASDDGVYLEDLFGDEPEHFYVHTGDIVVDGPLVLGNGPGEEEDTVYVVDGNLTVDGPVSFLNMDIYTSLYVTGSLKARNLICLWDSCLFIGGSLHIDQLLATALTDAGHLVVKKAVSAQAWLDDCDRGAIYVDDVHVPRRIGASGNSYLGADHPIESRSDTVRTEFFDESGQLDMFRMRTALIQGLPVLR</sequence>
<gene>
    <name evidence="1" type="ORF">ACH49W_27270</name>
</gene>
<comment type="caution">
    <text evidence="1">The sequence shown here is derived from an EMBL/GenBank/DDBJ whole genome shotgun (WGS) entry which is preliminary data.</text>
</comment>
<evidence type="ECO:0000313" key="1">
    <source>
        <dbReference type="EMBL" id="MFI2477095.1"/>
    </source>
</evidence>
<dbReference type="EMBL" id="JBIRYO010000021">
    <property type="protein sequence ID" value="MFI2477095.1"/>
    <property type="molecule type" value="Genomic_DNA"/>
</dbReference>
<evidence type="ECO:0008006" key="3">
    <source>
        <dbReference type="Google" id="ProtNLM"/>
    </source>
</evidence>
<dbReference type="Proteomes" id="UP001611415">
    <property type="component" value="Unassembled WGS sequence"/>
</dbReference>
<proteinExistence type="predicted"/>
<evidence type="ECO:0000313" key="2">
    <source>
        <dbReference type="Proteomes" id="UP001611415"/>
    </source>
</evidence>
<dbReference type="RefSeq" id="WP_397094447.1">
    <property type="nucleotide sequence ID" value="NZ_JBIRYO010000021.1"/>
</dbReference>
<organism evidence="1 2">
    <name type="scientific">Nocardia xishanensis</name>
    <dbReference type="NCBI Taxonomy" id="238964"/>
    <lineage>
        <taxon>Bacteria</taxon>
        <taxon>Bacillati</taxon>
        <taxon>Actinomycetota</taxon>
        <taxon>Actinomycetes</taxon>
        <taxon>Mycobacteriales</taxon>
        <taxon>Nocardiaceae</taxon>
        <taxon>Nocardia</taxon>
    </lineage>
</organism>
<protein>
    <recommendedName>
        <fullName evidence="3">Polymer-forming cytoskeletal protein</fullName>
    </recommendedName>
</protein>